<dbReference type="OrthoDB" id="9798288at2"/>
<dbReference type="PANTHER" id="PTHR33387">
    <property type="entry name" value="RMLC-LIKE JELLY ROLL FOLD PROTEIN"/>
    <property type="match status" value="1"/>
</dbReference>
<dbReference type="InterPro" id="IPR009327">
    <property type="entry name" value="Cupin_DUF985"/>
</dbReference>
<dbReference type="InterPro" id="IPR039935">
    <property type="entry name" value="YML079W-like"/>
</dbReference>
<gene>
    <name evidence="2" type="ORF">FDO65_11895</name>
</gene>
<evidence type="ECO:0000259" key="1">
    <source>
        <dbReference type="Pfam" id="PF06172"/>
    </source>
</evidence>
<dbReference type="Proteomes" id="UP000306985">
    <property type="component" value="Unassembled WGS sequence"/>
</dbReference>
<dbReference type="CDD" id="cd06121">
    <property type="entry name" value="cupin_YML079wp"/>
    <property type="match status" value="1"/>
</dbReference>
<reference evidence="2 3" key="1">
    <citation type="submission" date="2019-05" db="EMBL/GenBank/DDBJ databases">
        <title>Nakamurella sp. N5BH11, whole genome shotgun sequence.</title>
        <authorList>
            <person name="Tuo L."/>
        </authorList>
    </citation>
    <scope>NUCLEOTIDE SEQUENCE [LARGE SCALE GENOMIC DNA]</scope>
    <source>
        <strain evidence="2 3">N5BH11</strain>
    </source>
</reference>
<dbReference type="InterPro" id="IPR011051">
    <property type="entry name" value="RmlC_Cupin_sf"/>
</dbReference>
<dbReference type="AlphaFoldDB" id="A0A4U6QE76"/>
<evidence type="ECO:0000313" key="3">
    <source>
        <dbReference type="Proteomes" id="UP000306985"/>
    </source>
</evidence>
<dbReference type="RefSeq" id="WP_137449949.1">
    <property type="nucleotide sequence ID" value="NZ_SZZH01000003.1"/>
</dbReference>
<dbReference type="Gene3D" id="2.60.120.10">
    <property type="entry name" value="Jelly Rolls"/>
    <property type="match status" value="1"/>
</dbReference>
<name>A0A4U6QE76_9ACTN</name>
<accession>A0A4U6QE76</accession>
<dbReference type="SUPFAM" id="SSF51182">
    <property type="entry name" value="RmlC-like cupins"/>
    <property type="match status" value="1"/>
</dbReference>
<evidence type="ECO:0000313" key="2">
    <source>
        <dbReference type="EMBL" id="TKV58286.1"/>
    </source>
</evidence>
<keyword evidence="3" id="KW-1185">Reference proteome</keyword>
<sequence>MTADLDPATLAAALDLAPLPEEGGLFRRTWANDTASAILFLLADGDFSALHRLTADEVYVHQAGAPLDLLLLGPSGEVDRVLMGTDVRAGQVPQLTVPAGWWQGSSSTGRWTLVTTIVSPPFEWDQITMGRREDLTARYPAAAERILALTRTG</sequence>
<comment type="caution">
    <text evidence="2">The sequence shown here is derived from an EMBL/GenBank/DDBJ whole genome shotgun (WGS) entry which is preliminary data.</text>
</comment>
<dbReference type="InterPro" id="IPR014710">
    <property type="entry name" value="RmlC-like_jellyroll"/>
</dbReference>
<dbReference type="PANTHER" id="PTHR33387:SF3">
    <property type="entry name" value="DUF985 DOMAIN-CONTAINING PROTEIN"/>
    <property type="match status" value="1"/>
</dbReference>
<feature type="domain" description="DUF985" evidence="1">
    <location>
        <begin position="10"/>
        <end position="129"/>
    </location>
</feature>
<organism evidence="2 3">
    <name type="scientific">Nakamurella flava</name>
    <dbReference type="NCBI Taxonomy" id="2576308"/>
    <lineage>
        <taxon>Bacteria</taxon>
        <taxon>Bacillati</taxon>
        <taxon>Actinomycetota</taxon>
        <taxon>Actinomycetes</taxon>
        <taxon>Nakamurellales</taxon>
        <taxon>Nakamurellaceae</taxon>
        <taxon>Nakamurella</taxon>
    </lineage>
</organism>
<dbReference type="Pfam" id="PF06172">
    <property type="entry name" value="Cupin_5"/>
    <property type="match status" value="1"/>
</dbReference>
<dbReference type="EMBL" id="SZZH01000003">
    <property type="protein sequence ID" value="TKV58286.1"/>
    <property type="molecule type" value="Genomic_DNA"/>
</dbReference>
<protein>
    <submittedName>
        <fullName evidence="2">Cupin domain-containing protein</fullName>
    </submittedName>
</protein>
<proteinExistence type="predicted"/>